<dbReference type="Gene3D" id="3.60.20.10">
    <property type="entry name" value="Glutamine Phosphoribosylpyrophosphate, subunit 1, domain 1"/>
    <property type="match status" value="1"/>
</dbReference>
<evidence type="ECO:0000313" key="9">
    <source>
        <dbReference type="EMBL" id="CAB4786772.1"/>
    </source>
</evidence>
<dbReference type="SUPFAM" id="SSF53697">
    <property type="entry name" value="SIS domain"/>
    <property type="match status" value="1"/>
</dbReference>
<keyword evidence="3" id="KW-0032">Aminotransferase</keyword>
<reference evidence="9" key="1">
    <citation type="submission" date="2020-05" db="EMBL/GenBank/DDBJ databases">
        <authorList>
            <person name="Chiriac C."/>
            <person name="Salcher M."/>
            <person name="Ghai R."/>
            <person name="Kavagutti S V."/>
        </authorList>
    </citation>
    <scope>NUCLEOTIDE SEQUENCE</scope>
</reference>
<dbReference type="InterPro" id="IPR001347">
    <property type="entry name" value="SIS_dom"/>
</dbReference>
<dbReference type="PROSITE" id="PS51464">
    <property type="entry name" value="SIS"/>
    <property type="match status" value="1"/>
</dbReference>
<dbReference type="PANTHER" id="PTHR10937">
    <property type="entry name" value="GLUCOSAMINE--FRUCTOSE-6-PHOSPHATE AMINOTRANSFERASE, ISOMERIZING"/>
    <property type="match status" value="1"/>
</dbReference>
<keyword evidence="4" id="KW-0808">Transferase</keyword>
<protein>
    <recommendedName>
        <fullName evidence="2">glutamine--fructose-6-phosphate transaminase (isomerizing)</fullName>
        <ecNumber evidence="2">2.6.1.16</ecNumber>
    </recommendedName>
</protein>
<keyword evidence="6" id="KW-0315">Glutamine amidotransferase</keyword>
<dbReference type="EC" id="2.6.1.16" evidence="2"/>
<dbReference type="InterPro" id="IPR046348">
    <property type="entry name" value="SIS_dom_sf"/>
</dbReference>
<keyword evidence="5" id="KW-0677">Repeat</keyword>
<comment type="catalytic activity">
    <reaction evidence="1">
        <text>D-fructose 6-phosphate + L-glutamine = D-glucosamine 6-phosphate + L-glutamate</text>
        <dbReference type="Rhea" id="RHEA:13237"/>
        <dbReference type="ChEBI" id="CHEBI:29985"/>
        <dbReference type="ChEBI" id="CHEBI:58359"/>
        <dbReference type="ChEBI" id="CHEBI:58725"/>
        <dbReference type="ChEBI" id="CHEBI:61527"/>
        <dbReference type="EC" id="2.6.1.16"/>
    </reaction>
</comment>
<dbReference type="GO" id="GO:0006487">
    <property type="term" value="P:protein N-linked glycosylation"/>
    <property type="evidence" value="ECO:0007669"/>
    <property type="project" value="TreeGrafter"/>
</dbReference>
<dbReference type="Pfam" id="PF13522">
    <property type="entry name" value="GATase_6"/>
    <property type="match status" value="1"/>
</dbReference>
<dbReference type="GO" id="GO:0097367">
    <property type="term" value="F:carbohydrate derivative binding"/>
    <property type="evidence" value="ECO:0007669"/>
    <property type="project" value="InterPro"/>
</dbReference>
<dbReference type="InterPro" id="IPR035466">
    <property type="entry name" value="GlmS/AgaS_SIS"/>
</dbReference>
<evidence type="ECO:0000256" key="6">
    <source>
        <dbReference type="ARBA" id="ARBA00022962"/>
    </source>
</evidence>
<evidence type="ECO:0000256" key="5">
    <source>
        <dbReference type="ARBA" id="ARBA00022737"/>
    </source>
</evidence>
<dbReference type="PROSITE" id="PS51278">
    <property type="entry name" value="GATASE_TYPE_2"/>
    <property type="match status" value="1"/>
</dbReference>
<dbReference type="InterPro" id="IPR017932">
    <property type="entry name" value="GATase_2_dom"/>
</dbReference>
<feature type="domain" description="SIS" evidence="8">
    <location>
        <begin position="523"/>
        <end position="670"/>
    </location>
</feature>
<dbReference type="SUPFAM" id="SSF56235">
    <property type="entry name" value="N-terminal nucleophile aminohydrolases (Ntn hydrolases)"/>
    <property type="match status" value="1"/>
</dbReference>
<evidence type="ECO:0000256" key="2">
    <source>
        <dbReference type="ARBA" id="ARBA00012916"/>
    </source>
</evidence>
<evidence type="ECO:0000256" key="1">
    <source>
        <dbReference type="ARBA" id="ARBA00001031"/>
    </source>
</evidence>
<dbReference type="GO" id="GO:0006002">
    <property type="term" value="P:fructose 6-phosphate metabolic process"/>
    <property type="evidence" value="ECO:0007669"/>
    <property type="project" value="TreeGrafter"/>
</dbReference>
<proteinExistence type="predicted"/>
<sequence length="1157" mass="121975">MCGIIAVVRRPSLRQPPGAAEVLDRLEAASQSLGGVVASQSVVVAPISDAAKAVAAADQLLGGVAGVRALLEAPGLRASIVTLIDGLARQIVELENRLDSDANGHVALVGVELERLNAAVVNLKDAVWAVQRDRLRAAEGVAGLLDGVSTAGEPFHPAAVAVALSIHQALSALDRLEVRGRDSAGLHLLVRNHGIDLQSPAISAVIADRAADPLFGSMAVRTPEGHLSFVYKAAAEIGELGDNTRALRSAIVGDPLLRHALGAASVEAVVLGHTRWASVGIISQPNAHPLNSDETDDNSGAYVTAVLNGDVDNFADLKAAQALHIADEITTDAKVIPTLTSRAMADGTGVLEAFRSTVNELEGSVAIAASAADAADSLLLALRGSGQALYIGLAEDSFIVASEPYGVVEETVSYLRLDGDIAVDPANPASSGQVVRLVGSKAGDRDGIERWAYDGTPIPVVVEDLAEAQITTRDIDRGDSPHFLLKEIGEAPGSFRKTLRGKLIDIDGHADVTLGDDVLSPALRVALADGSIKRILAIGQGTAAVASRALLEGLAVFAPATEVRVEAVLATELSGFHLTDSMADTLVVAVSQSGTTTDTNRTVDLVRARGAHVVAIVNRRNSDLTDRADGVLYTSDGRDVEMSVASTKAFYAQIAACYLLAAALADAIGATSSERTAVLEGLRQIPEAMERTFALRDDIAAAAQRVAPSRRYWAIVGNGANRIAAEEVRIKLSELCYKAIACDGTEDKKHIDLSSEPMILVCAAGLQGSTADDVAKEVAIYRAHKAAPVVIATQGEARFSAALQVIAVPEVHPRLAFILSAMVGHLFGYEAALAIDAQARPLREARAAIDNAVASGLPGDGESLLSGLRPSLNSLASRYFDGLRNGEFDGHLEASSAVRLATVWRFALGSVPLESYQLEYGKVGTPAVVLEDLATALTSAIDELTRPVDAIKHQAKTVTVGISRSDETLMQVPLVKEVLSTGVSRDRLTYSTLRTLAALEPLIDEVLGYTRYAIEGHVDPAGRDEARVVIVDRGGLARDLQSRTTDDPQLRGTKRLVAVEHTVLVAKGRNDGRTVVIVPEIKDGEPTGLSLLHVRLNDNLSLAALRSVLQGYRNRYAAIKHAVTETEPVFRDDLLTDVSVLDLMTEPVNLLAEHWRS</sequence>
<dbReference type="GO" id="GO:0006047">
    <property type="term" value="P:UDP-N-acetylglucosamine metabolic process"/>
    <property type="evidence" value="ECO:0007669"/>
    <property type="project" value="TreeGrafter"/>
</dbReference>
<organism evidence="9">
    <name type="scientific">freshwater metagenome</name>
    <dbReference type="NCBI Taxonomy" id="449393"/>
    <lineage>
        <taxon>unclassified sequences</taxon>
        <taxon>metagenomes</taxon>
        <taxon>ecological metagenomes</taxon>
    </lineage>
</organism>
<accession>A0A6J6WPU7</accession>
<dbReference type="GO" id="GO:0004360">
    <property type="term" value="F:glutamine-fructose-6-phosphate transaminase (isomerizing) activity"/>
    <property type="evidence" value="ECO:0007669"/>
    <property type="project" value="UniProtKB-EC"/>
</dbReference>
<evidence type="ECO:0000259" key="8">
    <source>
        <dbReference type="PROSITE" id="PS51464"/>
    </source>
</evidence>
<feature type="domain" description="Glutamine amidotransferase type-2" evidence="7">
    <location>
        <begin position="139"/>
        <end position="440"/>
    </location>
</feature>
<dbReference type="PANTHER" id="PTHR10937:SF0">
    <property type="entry name" value="GLUTAMINE--FRUCTOSE-6-PHOSPHATE TRANSAMINASE (ISOMERIZING)"/>
    <property type="match status" value="1"/>
</dbReference>
<dbReference type="CDD" id="cd05008">
    <property type="entry name" value="SIS_GlmS_GlmD_1"/>
    <property type="match status" value="1"/>
</dbReference>
<evidence type="ECO:0000256" key="4">
    <source>
        <dbReference type="ARBA" id="ARBA00022679"/>
    </source>
</evidence>
<dbReference type="InterPro" id="IPR029055">
    <property type="entry name" value="Ntn_hydrolases_N"/>
</dbReference>
<dbReference type="AlphaFoldDB" id="A0A6J6WPU7"/>
<gene>
    <name evidence="9" type="ORF">UFOPK2969_00461</name>
</gene>
<name>A0A6J6WPU7_9ZZZZ</name>
<evidence type="ECO:0000259" key="7">
    <source>
        <dbReference type="PROSITE" id="PS51278"/>
    </source>
</evidence>
<evidence type="ECO:0000256" key="3">
    <source>
        <dbReference type="ARBA" id="ARBA00022576"/>
    </source>
</evidence>
<dbReference type="Pfam" id="PF01380">
    <property type="entry name" value="SIS"/>
    <property type="match status" value="1"/>
</dbReference>
<dbReference type="EMBL" id="CAFAAD010000023">
    <property type="protein sequence ID" value="CAB4786772.1"/>
    <property type="molecule type" value="Genomic_DNA"/>
</dbReference>
<dbReference type="Gene3D" id="3.40.50.10490">
    <property type="entry name" value="Glucose-6-phosphate isomerase like protein, domain 1"/>
    <property type="match status" value="2"/>
</dbReference>